<dbReference type="CDD" id="cd01860">
    <property type="entry name" value="Rab5_related"/>
    <property type="match status" value="1"/>
</dbReference>
<dbReference type="Pfam" id="PF00071">
    <property type="entry name" value="Ras"/>
    <property type="match status" value="1"/>
</dbReference>
<dbReference type="SMART" id="SM00176">
    <property type="entry name" value="RAN"/>
    <property type="match status" value="1"/>
</dbReference>
<dbReference type="PROSITE" id="PS51421">
    <property type="entry name" value="RAS"/>
    <property type="match status" value="1"/>
</dbReference>
<dbReference type="PROSITE" id="PS51417">
    <property type="entry name" value="ARF"/>
    <property type="match status" value="1"/>
</dbReference>
<dbReference type="PANTHER" id="PTHR47978">
    <property type="match status" value="1"/>
</dbReference>
<dbReference type="PRINTS" id="PR00449">
    <property type="entry name" value="RASTRNSFRMNG"/>
</dbReference>
<dbReference type="OrthoDB" id="63533at2759"/>
<dbReference type="SMART" id="SM00175">
    <property type="entry name" value="RAB"/>
    <property type="match status" value="1"/>
</dbReference>
<evidence type="ECO:0000313" key="4">
    <source>
        <dbReference type="Proteomes" id="UP000241769"/>
    </source>
</evidence>
<keyword evidence="1" id="KW-0547">Nucleotide-binding</keyword>
<protein>
    <submittedName>
        <fullName evidence="3">Rab5/RabF-family small GTPase</fullName>
    </submittedName>
</protein>
<dbReference type="SMART" id="SM00173">
    <property type="entry name" value="RAS"/>
    <property type="match status" value="1"/>
</dbReference>
<gene>
    <name evidence="3" type="ORF">PROFUN_10211</name>
</gene>
<evidence type="ECO:0000256" key="1">
    <source>
        <dbReference type="ARBA" id="ARBA00022741"/>
    </source>
</evidence>
<proteinExistence type="predicted"/>
<reference evidence="3 4" key="1">
    <citation type="journal article" date="2018" name="Genome Biol. Evol.">
        <title>Multiple Roots of Fruiting Body Formation in Amoebozoa.</title>
        <authorList>
            <person name="Hillmann F."/>
            <person name="Forbes G."/>
            <person name="Novohradska S."/>
            <person name="Ferling I."/>
            <person name="Riege K."/>
            <person name="Groth M."/>
            <person name="Westermann M."/>
            <person name="Marz M."/>
            <person name="Spaller T."/>
            <person name="Winckler T."/>
            <person name="Schaap P."/>
            <person name="Glockner G."/>
        </authorList>
    </citation>
    <scope>NUCLEOTIDE SEQUENCE [LARGE SCALE GENOMIC DNA]</scope>
    <source>
        <strain evidence="3 4">Jena</strain>
    </source>
</reference>
<dbReference type="EMBL" id="MDYQ01000539">
    <property type="protein sequence ID" value="PRP73841.1"/>
    <property type="molecule type" value="Genomic_DNA"/>
</dbReference>
<dbReference type="GO" id="GO:0003924">
    <property type="term" value="F:GTPase activity"/>
    <property type="evidence" value="ECO:0007669"/>
    <property type="project" value="InterPro"/>
</dbReference>
<dbReference type="NCBIfam" id="TIGR00231">
    <property type="entry name" value="small_GTP"/>
    <property type="match status" value="1"/>
</dbReference>
<dbReference type="FunFam" id="3.40.50.300:FF:000851">
    <property type="entry name" value="Ras-related small GTP-binding family protein"/>
    <property type="match status" value="1"/>
</dbReference>
<dbReference type="SMART" id="SM00174">
    <property type="entry name" value="RHO"/>
    <property type="match status" value="1"/>
</dbReference>
<name>A0A2P6MQ62_9EUKA</name>
<dbReference type="InParanoid" id="A0A2P6MQ62"/>
<feature type="region of interest" description="Disordered" evidence="2">
    <location>
        <begin position="176"/>
        <end position="206"/>
    </location>
</feature>
<dbReference type="InterPro" id="IPR005225">
    <property type="entry name" value="Small_GTP-bd"/>
</dbReference>
<accession>A0A2P6MQ62</accession>
<organism evidence="3 4">
    <name type="scientific">Planoprotostelium fungivorum</name>
    <dbReference type="NCBI Taxonomy" id="1890364"/>
    <lineage>
        <taxon>Eukaryota</taxon>
        <taxon>Amoebozoa</taxon>
        <taxon>Evosea</taxon>
        <taxon>Variosea</taxon>
        <taxon>Cavosteliida</taxon>
        <taxon>Cavosteliaceae</taxon>
        <taxon>Planoprotostelium</taxon>
    </lineage>
</organism>
<evidence type="ECO:0000256" key="2">
    <source>
        <dbReference type="SAM" id="MobiDB-lite"/>
    </source>
</evidence>
<dbReference type="SUPFAM" id="SSF52540">
    <property type="entry name" value="P-loop containing nucleoside triphosphate hydrolases"/>
    <property type="match status" value="1"/>
</dbReference>
<comment type="caution">
    <text evidence="3">The sequence shown here is derived from an EMBL/GenBank/DDBJ whole genome shotgun (WGS) entry which is preliminary data.</text>
</comment>
<feature type="compositionally biased region" description="Polar residues" evidence="2">
    <location>
        <begin position="176"/>
        <end position="186"/>
    </location>
</feature>
<dbReference type="PROSITE" id="PS51419">
    <property type="entry name" value="RAB"/>
    <property type="match status" value="1"/>
</dbReference>
<dbReference type="SMART" id="SM00177">
    <property type="entry name" value="ARF"/>
    <property type="match status" value="1"/>
</dbReference>
<dbReference type="InterPro" id="IPR001806">
    <property type="entry name" value="Small_GTPase"/>
</dbReference>
<dbReference type="GO" id="GO:0005525">
    <property type="term" value="F:GTP binding"/>
    <property type="evidence" value="ECO:0007669"/>
    <property type="project" value="InterPro"/>
</dbReference>
<keyword evidence="4" id="KW-1185">Reference proteome</keyword>
<dbReference type="Proteomes" id="UP000241769">
    <property type="component" value="Unassembled WGS sequence"/>
</dbReference>
<dbReference type="STRING" id="1890364.A0A2P6MQ62"/>
<sequence>MAGQMRKALTYKLVLLGDAGVGKTAIAVQFVKGQFNPFLESTIGASFMNQTVTLPDETLIKFQIWDTAGQERFHSLAPMYYRGAQAAIVVYDITNRNSFEKAKEWIKELQQQGDPNVVVAFVGNKVDMPEARKIQPSEGESYASENGLFFIETSAKTAENVSELFMKIAKQLPSIQRQKDITSGPSNPGVKPGVGAPSKGKGGCCG</sequence>
<dbReference type="AlphaFoldDB" id="A0A2P6MQ62"/>
<dbReference type="PROSITE" id="PS51420">
    <property type="entry name" value="RHO"/>
    <property type="match status" value="1"/>
</dbReference>
<dbReference type="InterPro" id="IPR027417">
    <property type="entry name" value="P-loop_NTPase"/>
</dbReference>
<evidence type="ECO:0000313" key="3">
    <source>
        <dbReference type="EMBL" id="PRP73841.1"/>
    </source>
</evidence>
<dbReference type="Gene3D" id="3.40.50.300">
    <property type="entry name" value="P-loop containing nucleotide triphosphate hydrolases"/>
    <property type="match status" value="1"/>
</dbReference>